<dbReference type="CDD" id="cd06163">
    <property type="entry name" value="S2P-M50_PDZ_RseP-like"/>
    <property type="match status" value="1"/>
</dbReference>
<keyword evidence="10 11" id="KW-0472">Membrane</keyword>
<dbReference type="Gene3D" id="2.30.42.10">
    <property type="match status" value="1"/>
</dbReference>
<dbReference type="GO" id="GO:0016020">
    <property type="term" value="C:membrane"/>
    <property type="evidence" value="ECO:0007669"/>
    <property type="project" value="UniProtKB-SubCell"/>
</dbReference>
<dbReference type="AlphaFoldDB" id="A0A1F4VEZ6"/>
<keyword evidence="9" id="KW-0482">Metalloprotease</keyword>
<dbReference type="GO" id="GO:0006508">
    <property type="term" value="P:proteolysis"/>
    <property type="evidence" value="ECO:0007669"/>
    <property type="project" value="UniProtKB-KW"/>
</dbReference>
<dbReference type="Proteomes" id="UP000176504">
    <property type="component" value="Unassembled WGS sequence"/>
</dbReference>
<evidence type="ECO:0000313" key="14">
    <source>
        <dbReference type="EMBL" id="OGC55500.1"/>
    </source>
</evidence>
<comment type="subcellular location">
    <subcellularLocation>
        <location evidence="2">Membrane</location>
        <topology evidence="2">Multi-pass membrane protein</topology>
    </subcellularLocation>
</comment>
<dbReference type="Pfam" id="PF02163">
    <property type="entry name" value="Peptidase_M50"/>
    <property type="match status" value="1"/>
</dbReference>
<evidence type="ECO:0000256" key="1">
    <source>
        <dbReference type="ARBA" id="ARBA00001947"/>
    </source>
</evidence>
<dbReference type="Pfam" id="PF17820">
    <property type="entry name" value="PDZ_6"/>
    <property type="match status" value="1"/>
</dbReference>
<feature type="domain" description="PDZ" evidence="13">
    <location>
        <begin position="145"/>
        <end position="195"/>
    </location>
</feature>
<dbReference type="InterPro" id="IPR036034">
    <property type="entry name" value="PDZ_sf"/>
</dbReference>
<evidence type="ECO:0000256" key="3">
    <source>
        <dbReference type="ARBA" id="ARBA00007931"/>
    </source>
</evidence>
<evidence type="ECO:0000256" key="2">
    <source>
        <dbReference type="ARBA" id="ARBA00004141"/>
    </source>
</evidence>
<evidence type="ECO:0000256" key="11">
    <source>
        <dbReference type="SAM" id="Phobius"/>
    </source>
</evidence>
<gene>
    <name evidence="14" type="ORF">A3A78_00905</name>
</gene>
<proteinExistence type="inferred from homology"/>
<evidence type="ECO:0000256" key="8">
    <source>
        <dbReference type="ARBA" id="ARBA00022989"/>
    </source>
</evidence>
<evidence type="ECO:0000256" key="9">
    <source>
        <dbReference type="ARBA" id="ARBA00023049"/>
    </source>
</evidence>
<comment type="caution">
    <text evidence="14">The sequence shown here is derived from an EMBL/GenBank/DDBJ whole genome shotgun (WGS) entry which is preliminary data.</text>
</comment>
<dbReference type="InterPro" id="IPR004387">
    <property type="entry name" value="Pept_M50_Zn"/>
</dbReference>
<evidence type="ECO:0000256" key="6">
    <source>
        <dbReference type="ARBA" id="ARBA00022801"/>
    </source>
</evidence>
<evidence type="ECO:0000256" key="5">
    <source>
        <dbReference type="ARBA" id="ARBA00022692"/>
    </source>
</evidence>
<accession>A0A1F4VEZ6</accession>
<evidence type="ECO:0008006" key="16">
    <source>
        <dbReference type="Google" id="ProtNLM"/>
    </source>
</evidence>
<evidence type="ECO:0000259" key="12">
    <source>
        <dbReference type="Pfam" id="PF02163"/>
    </source>
</evidence>
<dbReference type="SUPFAM" id="SSF50156">
    <property type="entry name" value="PDZ domain-like"/>
    <property type="match status" value="1"/>
</dbReference>
<dbReference type="PANTHER" id="PTHR42837">
    <property type="entry name" value="REGULATOR OF SIGMA-E PROTEASE RSEP"/>
    <property type="match status" value="1"/>
</dbReference>
<sequence length="378" mass="41357">MLTLLIFLIILSFLVFVHELGHYLAAKKAGVRVEEFGLGIPPRFFSKKVGETVYSLNLLPFGGFVKLTGEDVQDSTLPPNDPKNFMSKKPITRAVILIAGIFMNFMFSFVLYQFMLSLNGFKSQTIPLYGDYDFRFGEERRINTVVTGIEDNSPAFTAGVKFGEAIIEIDDIPVYSVKEVRETLLGKEGKDVKLLLMNVRTSQRETRAVTAVPKFGSEGRAQIGVFLGSAVTLNYGAKPGRYLAGPMHSYNMMAYTVKIFSSLVSTSFKEKNIGAVGTGVSGPVGILHVVSEILKVKGKDTILSLLDLTALLSLSLGFMNLIPFPALDGGRLAFVMVELVSGKRVHPHKEALIHKLGMAILLALIVVITFKDIGNLLG</sequence>
<feature type="transmembrane region" description="Helical" evidence="11">
    <location>
        <begin position="91"/>
        <end position="112"/>
    </location>
</feature>
<feature type="domain" description="Peptidase M50" evidence="12">
    <location>
        <begin position="7"/>
        <end position="364"/>
    </location>
</feature>
<dbReference type="EMBL" id="MEVI01000002">
    <property type="protein sequence ID" value="OGC55500.1"/>
    <property type="molecule type" value="Genomic_DNA"/>
</dbReference>
<evidence type="ECO:0000259" key="13">
    <source>
        <dbReference type="Pfam" id="PF17820"/>
    </source>
</evidence>
<comment type="similarity">
    <text evidence="3">Belongs to the peptidase M50B family.</text>
</comment>
<evidence type="ECO:0000256" key="10">
    <source>
        <dbReference type="ARBA" id="ARBA00023136"/>
    </source>
</evidence>
<organism evidence="14 15">
    <name type="scientific">candidate division WWE3 bacterium RIFCSPLOWO2_01_FULL_41_18</name>
    <dbReference type="NCBI Taxonomy" id="1802625"/>
    <lineage>
        <taxon>Bacteria</taxon>
        <taxon>Katanobacteria</taxon>
    </lineage>
</organism>
<name>A0A1F4VEZ6_UNCKA</name>
<dbReference type="InterPro" id="IPR041489">
    <property type="entry name" value="PDZ_6"/>
</dbReference>
<reference evidence="14 15" key="1">
    <citation type="journal article" date="2016" name="Nat. Commun.">
        <title>Thousands of microbial genomes shed light on interconnected biogeochemical processes in an aquifer system.</title>
        <authorList>
            <person name="Anantharaman K."/>
            <person name="Brown C.T."/>
            <person name="Hug L.A."/>
            <person name="Sharon I."/>
            <person name="Castelle C.J."/>
            <person name="Probst A.J."/>
            <person name="Thomas B.C."/>
            <person name="Singh A."/>
            <person name="Wilkins M.J."/>
            <person name="Karaoz U."/>
            <person name="Brodie E.L."/>
            <person name="Williams K.H."/>
            <person name="Hubbard S.S."/>
            <person name="Banfield J.F."/>
        </authorList>
    </citation>
    <scope>NUCLEOTIDE SEQUENCE [LARGE SCALE GENOMIC DNA]</scope>
</reference>
<keyword evidence="7" id="KW-0862">Zinc</keyword>
<evidence type="ECO:0000256" key="4">
    <source>
        <dbReference type="ARBA" id="ARBA00022670"/>
    </source>
</evidence>
<evidence type="ECO:0000313" key="15">
    <source>
        <dbReference type="Proteomes" id="UP000176504"/>
    </source>
</evidence>
<dbReference type="PANTHER" id="PTHR42837:SF2">
    <property type="entry name" value="MEMBRANE METALLOPROTEASE ARASP2, CHLOROPLASTIC-RELATED"/>
    <property type="match status" value="1"/>
</dbReference>
<comment type="cofactor">
    <cofactor evidence="1">
        <name>Zn(2+)</name>
        <dbReference type="ChEBI" id="CHEBI:29105"/>
    </cofactor>
</comment>
<keyword evidence="4" id="KW-0645">Protease</keyword>
<protein>
    <recommendedName>
        <fullName evidence="16">PDZ domain-containing protein</fullName>
    </recommendedName>
</protein>
<keyword evidence="5 11" id="KW-0812">Transmembrane</keyword>
<dbReference type="InterPro" id="IPR008915">
    <property type="entry name" value="Peptidase_M50"/>
</dbReference>
<keyword evidence="8 11" id="KW-1133">Transmembrane helix</keyword>
<feature type="transmembrane region" description="Helical" evidence="11">
    <location>
        <begin position="352"/>
        <end position="370"/>
    </location>
</feature>
<feature type="transmembrane region" description="Helical" evidence="11">
    <location>
        <begin position="302"/>
        <end position="322"/>
    </location>
</feature>
<dbReference type="GO" id="GO:0004222">
    <property type="term" value="F:metalloendopeptidase activity"/>
    <property type="evidence" value="ECO:0007669"/>
    <property type="project" value="InterPro"/>
</dbReference>
<evidence type="ECO:0000256" key="7">
    <source>
        <dbReference type="ARBA" id="ARBA00022833"/>
    </source>
</evidence>
<keyword evidence="6" id="KW-0378">Hydrolase</keyword>